<feature type="region of interest" description="Disordered" evidence="4">
    <location>
        <begin position="1"/>
        <end position="25"/>
    </location>
</feature>
<sequence>MPTGPSRPGAPTSPAGAPPAQLGARRREHVLRRLRTDGTVRVNDLAAELGVSAMTVRRDLNALATRGLLDRVHGGATLPDPFVPASERGTPDGRSRFTVGLVVPQLDYYFPPLVAGARAAAAAAGVRLVIRTTAYDPDEERHQVRRLAETPGIDGLVVAPDVRGAAGAELLRRLDRLPLPVVLAERQPPGPMPLARLEWVAADHVAGAATAVWHLHAQGHRSIGLLTLAASTTSDLLHRGWSDALRSLDVDPAQQLTGPTDGFGAPGRAEVLAGVLDDVAASGTTAVVVQGDPAAVNLAQYCAEAGVVVPDDLAIVAYDDQVAELADPPLTAVRPPLPEVGRLAVETVVARLVEGAERSVHRSLIAPALVVRASSTALAPSSDAVESCP</sequence>
<dbReference type="InterPro" id="IPR046335">
    <property type="entry name" value="LacI/GalR-like_sensor"/>
</dbReference>
<dbReference type="InterPro" id="IPR036388">
    <property type="entry name" value="WH-like_DNA-bd_sf"/>
</dbReference>
<dbReference type="InterPro" id="IPR036390">
    <property type="entry name" value="WH_DNA-bd_sf"/>
</dbReference>
<dbReference type="RefSeq" id="WP_332900739.1">
    <property type="nucleotide sequence ID" value="NZ_JBAGLP010000099.1"/>
</dbReference>
<protein>
    <submittedName>
        <fullName evidence="6">Substrate-binding domain-containing protein</fullName>
    </submittedName>
</protein>
<comment type="caution">
    <text evidence="6">The sequence shown here is derived from an EMBL/GenBank/DDBJ whole genome shotgun (WGS) entry which is preliminary data.</text>
</comment>
<dbReference type="Gene3D" id="3.40.50.2300">
    <property type="match status" value="2"/>
</dbReference>
<reference evidence="6" key="2">
    <citation type="submission" date="2024-02" db="EMBL/GenBank/DDBJ databases">
        <authorList>
            <person name="Prathaban M."/>
            <person name="Mythili R."/>
            <person name="Sharmila Devi N."/>
            <person name="Sobanaa M."/>
            <person name="Prathiviraj R."/>
            <person name="Selvin J."/>
        </authorList>
    </citation>
    <scope>NUCLEOTIDE SEQUENCE</scope>
    <source>
        <strain evidence="6">MP1014</strain>
    </source>
</reference>
<dbReference type="PROSITE" id="PS51000">
    <property type="entry name" value="HTH_DEOR_2"/>
    <property type="match status" value="1"/>
</dbReference>
<organism evidence="6 7">
    <name type="scientific">Isoptericola haloaureus</name>
    <dbReference type="NCBI Taxonomy" id="1542902"/>
    <lineage>
        <taxon>Bacteria</taxon>
        <taxon>Bacillati</taxon>
        <taxon>Actinomycetota</taxon>
        <taxon>Actinomycetes</taxon>
        <taxon>Micrococcales</taxon>
        <taxon>Promicromonosporaceae</taxon>
        <taxon>Isoptericola</taxon>
    </lineage>
</organism>
<dbReference type="InterPro" id="IPR018356">
    <property type="entry name" value="Tscrpt_reg_HTH_DeoR_CS"/>
</dbReference>
<dbReference type="EMBL" id="JBAGLP010000099">
    <property type="protein sequence ID" value="MEG3613865.1"/>
    <property type="molecule type" value="Genomic_DNA"/>
</dbReference>
<evidence type="ECO:0000256" key="3">
    <source>
        <dbReference type="ARBA" id="ARBA00023163"/>
    </source>
</evidence>
<dbReference type="SMART" id="SM00420">
    <property type="entry name" value="HTH_DEOR"/>
    <property type="match status" value="1"/>
</dbReference>
<dbReference type="Proteomes" id="UP001310387">
    <property type="component" value="Unassembled WGS sequence"/>
</dbReference>
<dbReference type="SUPFAM" id="SSF46785">
    <property type="entry name" value="Winged helix' DNA-binding domain"/>
    <property type="match status" value="1"/>
</dbReference>
<dbReference type="InterPro" id="IPR001034">
    <property type="entry name" value="DeoR_HTH"/>
</dbReference>
<dbReference type="PRINTS" id="PR00037">
    <property type="entry name" value="HTHLACR"/>
</dbReference>
<feature type="compositionally biased region" description="Low complexity" evidence="4">
    <location>
        <begin position="1"/>
        <end position="23"/>
    </location>
</feature>
<dbReference type="SUPFAM" id="SSF53822">
    <property type="entry name" value="Periplasmic binding protein-like I"/>
    <property type="match status" value="1"/>
</dbReference>
<dbReference type="Pfam" id="PF13377">
    <property type="entry name" value="Peripla_BP_3"/>
    <property type="match status" value="1"/>
</dbReference>
<dbReference type="PROSITE" id="PS00894">
    <property type="entry name" value="HTH_DEOR_1"/>
    <property type="match status" value="1"/>
</dbReference>
<dbReference type="CDD" id="cd06267">
    <property type="entry name" value="PBP1_LacI_sugar_binding-like"/>
    <property type="match status" value="1"/>
</dbReference>
<proteinExistence type="predicted"/>
<reference evidence="6" key="1">
    <citation type="journal article" date="2024" name="Antonie Van Leeuwenhoek">
        <title>Isoptericola haloaureus sp. nov., a dimorphic actinobacterium isolated from mangrove sediments of southeast India, implicating biosaline agricultural significance through nitrogen fixation and salt tolerance genes.</title>
        <authorList>
            <person name="Prathaban M."/>
            <person name="Prathiviraj R."/>
            <person name="Ravichandran M."/>
            <person name="Natarajan S.D."/>
            <person name="Sobanaa M."/>
            <person name="Hari Krishna Kumar S."/>
            <person name="Chandrasekar V."/>
            <person name="Selvin J."/>
        </authorList>
    </citation>
    <scope>NUCLEOTIDE SEQUENCE</scope>
    <source>
        <strain evidence="6">MP1014</strain>
    </source>
</reference>
<gene>
    <name evidence="6" type="ORF">V5O49_01875</name>
</gene>
<dbReference type="PANTHER" id="PTHR30146">
    <property type="entry name" value="LACI-RELATED TRANSCRIPTIONAL REPRESSOR"/>
    <property type="match status" value="1"/>
</dbReference>
<dbReference type="Gene3D" id="1.10.10.10">
    <property type="entry name" value="Winged helix-like DNA-binding domain superfamily/Winged helix DNA-binding domain"/>
    <property type="match status" value="1"/>
</dbReference>
<keyword evidence="7" id="KW-1185">Reference proteome</keyword>
<evidence type="ECO:0000256" key="4">
    <source>
        <dbReference type="SAM" id="MobiDB-lite"/>
    </source>
</evidence>
<feature type="domain" description="HTH deoR-type" evidence="5">
    <location>
        <begin position="23"/>
        <end position="78"/>
    </location>
</feature>
<evidence type="ECO:0000256" key="1">
    <source>
        <dbReference type="ARBA" id="ARBA00023015"/>
    </source>
</evidence>
<keyword evidence="2" id="KW-0238">DNA-binding</keyword>
<dbReference type="PANTHER" id="PTHR30146:SF155">
    <property type="entry name" value="ALANINE RACEMASE"/>
    <property type="match status" value="1"/>
</dbReference>
<accession>A0ABU7Z3K6</accession>
<evidence type="ECO:0000313" key="6">
    <source>
        <dbReference type="EMBL" id="MEG3613865.1"/>
    </source>
</evidence>
<keyword evidence="1" id="KW-0805">Transcription regulation</keyword>
<name>A0ABU7Z3K6_9MICO</name>
<keyword evidence="3" id="KW-0804">Transcription</keyword>
<dbReference type="InterPro" id="IPR028082">
    <property type="entry name" value="Peripla_BP_I"/>
</dbReference>
<evidence type="ECO:0000259" key="5">
    <source>
        <dbReference type="PROSITE" id="PS51000"/>
    </source>
</evidence>
<evidence type="ECO:0000256" key="2">
    <source>
        <dbReference type="ARBA" id="ARBA00023125"/>
    </source>
</evidence>
<evidence type="ECO:0000313" key="7">
    <source>
        <dbReference type="Proteomes" id="UP001310387"/>
    </source>
</evidence>
<dbReference type="Pfam" id="PF08220">
    <property type="entry name" value="HTH_DeoR"/>
    <property type="match status" value="1"/>
</dbReference>